<accession>A0A6L5JWL9</accession>
<dbReference type="Gene3D" id="3.40.190.10">
    <property type="entry name" value="Periplasmic binding protein-like II"/>
    <property type="match status" value="2"/>
</dbReference>
<dbReference type="PANTHER" id="PTHR30346">
    <property type="entry name" value="TRANSCRIPTIONAL DUAL REGULATOR HCAR-RELATED"/>
    <property type="match status" value="1"/>
</dbReference>
<dbReference type="Gene3D" id="1.10.10.10">
    <property type="entry name" value="Winged helix-like DNA-binding domain superfamily/Winged helix DNA-binding domain"/>
    <property type="match status" value="1"/>
</dbReference>
<keyword evidence="5" id="KW-0804">Transcription</keyword>
<proteinExistence type="inferred from homology"/>
<keyword evidence="4" id="KW-0010">Activator</keyword>
<keyword evidence="2" id="KW-0805">Transcription regulation</keyword>
<dbReference type="Pfam" id="PF00126">
    <property type="entry name" value="HTH_1"/>
    <property type="match status" value="1"/>
</dbReference>
<evidence type="ECO:0000313" key="8">
    <source>
        <dbReference type="Proteomes" id="UP000480275"/>
    </source>
</evidence>
<dbReference type="GO" id="GO:0003677">
    <property type="term" value="F:DNA binding"/>
    <property type="evidence" value="ECO:0007669"/>
    <property type="project" value="UniProtKB-KW"/>
</dbReference>
<evidence type="ECO:0000256" key="1">
    <source>
        <dbReference type="ARBA" id="ARBA00009437"/>
    </source>
</evidence>
<evidence type="ECO:0000256" key="5">
    <source>
        <dbReference type="ARBA" id="ARBA00023163"/>
    </source>
</evidence>
<sequence length="322" mass="35055">MTLTELRYIAMLARERHFGRAAEKCHVSQPTLSVALKKVEQRYGVILFERSAAEVRPTPVGERVAAQAERVLEESGKLREITEQGRDPLNGPLRVGVIYTIAPYLLPRLIPSLHRRAPRMPLYLQENFTANLALELRRGELDVIVVAAPFDEPGIVSRAVYDEPFRVVLPPEHPLAVQSTVDREQIAAEQLLLLGQGNCFRDQVVQACPQLTRGVAERGDAAGDGSALEGGSLETVRHMVASGAGMSVAPASAAEAWLRDETLLVVRPFTEPAPSRRVVLAWRSSFPRPPAIDALHAAIVASPPPGVQVMASPPGVFDSARL</sequence>
<dbReference type="PROSITE" id="PS50931">
    <property type="entry name" value="HTH_LYSR"/>
    <property type="match status" value="1"/>
</dbReference>
<dbReference type="PANTHER" id="PTHR30346:SF26">
    <property type="entry name" value="HYDROGEN PEROXIDE-INDUCIBLE GENES ACTIVATOR"/>
    <property type="match status" value="1"/>
</dbReference>
<evidence type="ECO:0000313" key="7">
    <source>
        <dbReference type="EMBL" id="MQY51777.1"/>
    </source>
</evidence>
<dbReference type="SUPFAM" id="SSF46785">
    <property type="entry name" value="Winged helix' DNA-binding domain"/>
    <property type="match status" value="1"/>
</dbReference>
<dbReference type="InterPro" id="IPR000847">
    <property type="entry name" value="LysR_HTH_N"/>
</dbReference>
<protein>
    <submittedName>
        <fullName evidence="7">LysR family transcriptional regulator</fullName>
    </submittedName>
</protein>
<organism evidence="7 8">
    <name type="scientific">Rhodocyclus tenuis</name>
    <name type="common">Rhodospirillum tenue</name>
    <dbReference type="NCBI Taxonomy" id="1066"/>
    <lineage>
        <taxon>Bacteria</taxon>
        <taxon>Pseudomonadati</taxon>
        <taxon>Pseudomonadota</taxon>
        <taxon>Betaproteobacteria</taxon>
        <taxon>Rhodocyclales</taxon>
        <taxon>Rhodocyclaceae</taxon>
        <taxon>Rhodocyclus</taxon>
    </lineage>
</organism>
<dbReference type="Pfam" id="PF03466">
    <property type="entry name" value="LysR_substrate"/>
    <property type="match status" value="1"/>
</dbReference>
<feature type="domain" description="HTH lysR-type" evidence="6">
    <location>
        <begin position="1"/>
        <end position="58"/>
    </location>
</feature>
<dbReference type="GO" id="GO:0003700">
    <property type="term" value="F:DNA-binding transcription factor activity"/>
    <property type="evidence" value="ECO:0007669"/>
    <property type="project" value="InterPro"/>
</dbReference>
<dbReference type="FunFam" id="1.10.10.10:FF:000001">
    <property type="entry name" value="LysR family transcriptional regulator"/>
    <property type="match status" value="1"/>
</dbReference>
<evidence type="ECO:0000256" key="4">
    <source>
        <dbReference type="ARBA" id="ARBA00023159"/>
    </source>
</evidence>
<dbReference type="InterPro" id="IPR005119">
    <property type="entry name" value="LysR_subst-bd"/>
</dbReference>
<dbReference type="GO" id="GO:0032993">
    <property type="term" value="C:protein-DNA complex"/>
    <property type="evidence" value="ECO:0007669"/>
    <property type="project" value="TreeGrafter"/>
</dbReference>
<name>A0A6L5JWL9_RHOTE</name>
<dbReference type="InterPro" id="IPR036390">
    <property type="entry name" value="WH_DNA-bd_sf"/>
</dbReference>
<gene>
    <name evidence="7" type="ORF">GHK24_08320</name>
</gene>
<dbReference type="EMBL" id="WIXJ01000005">
    <property type="protein sequence ID" value="MQY51777.1"/>
    <property type="molecule type" value="Genomic_DNA"/>
</dbReference>
<evidence type="ECO:0000256" key="2">
    <source>
        <dbReference type="ARBA" id="ARBA00023015"/>
    </source>
</evidence>
<evidence type="ECO:0000256" key="3">
    <source>
        <dbReference type="ARBA" id="ARBA00023125"/>
    </source>
</evidence>
<evidence type="ECO:0000259" key="6">
    <source>
        <dbReference type="PROSITE" id="PS50931"/>
    </source>
</evidence>
<keyword evidence="3" id="KW-0238">DNA-binding</keyword>
<dbReference type="InterPro" id="IPR036388">
    <property type="entry name" value="WH-like_DNA-bd_sf"/>
</dbReference>
<comment type="similarity">
    <text evidence="1">Belongs to the LysR transcriptional regulatory family.</text>
</comment>
<comment type="caution">
    <text evidence="7">The sequence shown here is derived from an EMBL/GenBank/DDBJ whole genome shotgun (WGS) entry which is preliminary data.</text>
</comment>
<dbReference type="AlphaFoldDB" id="A0A6L5JWL9"/>
<dbReference type="SUPFAM" id="SSF53850">
    <property type="entry name" value="Periplasmic binding protein-like II"/>
    <property type="match status" value="1"/>
</dbReference>
<dbReference type="PRINTS" id="PR00039">
    <property type="entry name" value="HTHLYSR"/>
</dbReference>
<dbReference type="CDD" id="cd08411">
    <property type="entry name" value="PBP2_OxyR"/>
    <property type="match status" value="1"/>
</dbReference>
<reference evidence="7 8" key="1">
    <citation type="submission" date="2019-10" db="EMBL/GenBank/DDBJ databases">
        <title>Whole-genome sequence of the purple nonsulfur photosynthetic bacterium Rhodocyclus tenuis.</title>
        <authorList>
            <person name="Kyndt J.A."/>
            <person name="Meyer T.E."/>
        </authorList>
    </citation>
    <scope>NUCLEOTIDE SEQUENCE [LARGE SCALE GENOMIC DNA]</scope>
    <source>
        <strain evidence="7 8">DSM 110</strain>
    </source>
</reference>
<dbReference type="Proteomes" id="UP000480275">
    <property type="component" value="Unassembled WGS sequence"/>
</dbReference>